<dbReference type="GO" id="GO:0000228">
    <property type="term" value="C:nuclear chromosome"/>
    <property type="evidence" value="ECO:0007669"/>
    <property type="project" value="TreeGrafter"/>
</dbReference>
<dbReference type="InterPro" id="IPR008967">
    <property type="entry name" value="p53-like_TF_DNA-bd_sf"/>
</dbReference>
<feature type="region of interest" description="Disordered" evidence="3">
    <location>
        <begin position="113"/>
        <end position="136"/>
    </location>
</feature>
<dbReference type="Gene3D" id="2.60.40.1390">
    <property type="entry name" value="NDT80 DNA-binding domain"/>
    <property type="match status" value="1"/>
</dbReference>
<feature type="domain" description="NDT80" evidence="4">
    <location>
        <begin position="451"/>
        <end position="684"/>
    </location>
</feature>
<reference evidence="5 6" key="1">
    <citation type="submission" date="2018-06" db="EMBL/GenBank/DDBJ databases">
        <title>Population genomics shows no distinction between pathogenic Candida krusei and environmental Pichia kudriavzevii: One species, four names.</title>
        <authorList>
            <person name="Douglass A.P."/>
            <person name="Offei B."/>
            <person name="Braun-Galleani S."/>
            <person name="Coughlan A.Y."/>
            <person name="Martos A."/>
            <person name="Ortiz-Merino R.A."/>
            <person name="Byrne K.P."/>
            <person name="Wolfe K.H."/>
        </authorList>
    </citation>
    <scope>NUCLEOTIDE SEQUENCE [LARGE SCALE GENOMIC DNA]</scope>
    <source>
        <strain evidence="5 6">CBS573</strain>
    </source>
</reference>
<feature type="region of interest" description="Disordered" evidence="3">
    <location>
        <begin position="264"/>
        <end position="284"/>
    </location>
</feature>
<evidence type="ECO:0000256" key="2">
    <source>
        <dbReference type="PROSITE-ProRule" id="PRU00850"/>
    </source>
</evidence>
<dbReference type="SUPFAM" id="SSF49417">
    <property type="entry name" value="p53-like transcription factors"/>
    <property type="match status" value="1"/>
</dbReference>
<dbReference type="PANTHER" id="PTHR35144">
    <property type="entry name" value="MEIOSIS-SPECIFIC TRANSCRIPTION FACTOR NDT80"/>
    <property type="match status" value="1"/>
</dbReference>
<feature type="region of interest" description="Disordered" evidence="3">
    <location>
        <begin position="320"/>
        <end position="368"/>
    </location>
</feature>
<accession>A0A2U9R9A7</accession>
<keyword evidence="1 2" id="KW-0238">DNA-binding</keyword>
<dbReference type="GO" id="GO:0003700">
    <property type="term" value="F:DNA-binding transcription factor activity"/>
    <property type="evidence" value="ECO:0007669"/>
    <property type="project" value="UniProtKB-UniRule"/>
</dbReference>
<proteinExistence type="predicted"/>
<dbReference type="OrthoDB" id="4117572at2759"/>
<keyword evidence="6" id="KW-1185">Reference proteome</keyword>
<dbReference type="PANTHER" id="PTHR35144:SF1">
    <property type="entry name" value="PROTEIN PACG"/>
    <property type="match status" value="1"/>
</dbReference>
<dbReference type="InterPro" id="IPR024061">
    <property type="entry name" value="NDT80_DNA-bd_dom"/>
</dbReference>
<dbReference type="Proteomes" id="UP000249293">
    <property type="component" value="Chromosome 4"/>
</dbReference>
<dbReference type="EMBL" id="CP028776">
    <property type="protein sequence ID" value="AWU77676.1"/>
    <property type="molecule type" value="Genomic_DNA"/>
</dbReference>
<dbReference type="AlphaFoldDB" id="A0A2U9R9A7"/>
<feature type="compositionally biased region" description="Polar residues" evidence="3">
    <location>
        <begin position="264"/>
        <end position="274"/>
    </location>
</feature>
<organism evidence="5 6">
    <name type="scientific">Pichia kudriavzevii</name>
    <name type="common">Yeast</name>
    <name type="synonym">Issatchenkia orientalis</name>
    <dbReference type="NCBI Taxonomy" id="4909"/>
    <lineage>
        <taxon>Eukaryota</taxon>
        <taxon>Fungi</taxon>
        <taxon>Dikarya</taxon>
        <taxon>Ascomycota</taxon>
        <taxon>Saccharomycotina</taxon>
        <taxon>Pichiomycetes</taxon>
        <taxon>Pichiales</taxon>
        <taxon>Pichiaceae</taxon>
        <taxon>Pichia</taxon>
    </lineage>
</organism>
<dbReference type="VEuPathDB" id="FungiDB:C5L36_0D04070"/>
<dbReference type="GO" id="GO:0045944">
    <property type="term" value="P:positive regulation of transcription by RNA polymerase II"/>
    <property type="evidence" value="ECO:0007669"/>
    <property type="project" value="TreeGrafter"/>
</dbReference>
<dbReference type="GO" id="GO:0051321">
    <property type="term" value="P:meiotic cell cycle"/>
    <property type="evidence" value="ECO:0007669"/>
    <property type="project" value="TreeGrafter"/>
</dbReference>
<dbReference type="KEGG" id="pkz:C5L36_0D04070"/>
<dbReference type="InterPro" id="IPR052605">
    <property type="entry name" value="Fungal_trans_regulator"/>
</dbReference>
<evidence type="ECO:0000313" key="6">
    <source>
        <dbReference type="Proteomes" id="UP000249293"/>
    </source>
</evidence>
<dbReference type="RefSeq" id="XP_029323153.1">
    <property type="nucleotide sequence ID" value="XM_029467293.1"/>
</dbReference>
<evidence type="ECO:0000256" key="1">
    <source>
        <dbReference type="ARBA" id="ARBA00023125"/>
    </source>
</evidence>
<dbReference type="InterPro" id="IPR037141">
    <property type="entry name" value="NDT80_DNA-bd_dom_sf"/>
</dbReference>
<dbReference type="PROSITE" id="PS51517">
    <property type="entry name" value="NDT80"/>
    <property type="match status" value="1"/>
</dbReference>
<dbReference type="GO" id="GO:0003677">
    <property type="term" value="F:DNA binding"/>
    <property type="evidence" value="ECO:0007669"/>
    <property type="project" value="UniProtKB-KW"/>
</dbReference>
<sequence>MITLDSDTIHKQDQKNTHTTLSIQFTHRIIMSSTGNPQTVRGMYNTMFLSHIDLSPYITGNSHSLNLNETATKYKEFKTMILQRPKVGHINSNNPYAKHAKKFVYIQPADETRTEGDNSLISNTQPQPPQQQHSQLNESSLLPYRSTSYLNNVTKDLINIHSAIASESPLNVLDKGDNGKFTTFEMERKDEMIVSNRNTIRGTESQKHFNQLQNSLNSVYRLNNEQEQQLSQSSIQEEPLLQPEESKLVFPPDYDQQRKMEVQNQVYPQSSHSNHQLHKSHQIYSDQQVRGYTSPVTQAFQAPQTFSYPQLPLSQRQQPPLMHVPYEGDSTSSSNRHHYYSSHYQLQSQQSSNVAQQQQQQQQQQQLQQPLYIQNNPSYQQQPENLHSVEHNFYENPTHHNLPHHYQAMQSFSSPYSKNNFQLLNEPQGDYHVEKTQRNVSSDGPYGHAFNDKNTNNEPFPQSHLNRSKKHYLDLLVNERTQDFKVFNQVDQEVHFEFLSSLDGKFYINEKYLKCNDATDMVPIVCYRRNFNSLLMSLEFNDMPSYALMGGTYYNVSNVKISIECTSNFSSGSFDLAYFHTNSTSKESKNIINMDSSSVDLGLFKGRKKIRVKRFQFKKATPNNGKYIAKDYYYIHVNLIFELTENTGNDRTKRKLPFPQKIMSLKTCSISVRGRNPSFYTERDDISVNRDTSECFKVFLEDDA</sequence>
<evidence type="ECO:0000256" key="3">
    <source>
        <dbReference type="SAM" id="MobiDB-lite"/>
    </source>
</evidence>
<gene>
    <name evidence="5" type="ORF">C5L36_0D04070</name>
</gene>
<evidence type="ECO:0000259" key="4">
    <source>
        <dbReference type="PROSITE" id="PS51517"/>
    </source>
</evidence>
<name>A0A2U9R9A7_PICKU</name>
<dbReference type="GeneID" id="40385505"/>
<protein>
    <recommendedName>
        <fullName evidence="4">NDT80 domain-containing protein</fullName>
    </recommendedName>
</protein>
<feature type="DNA-binding region" description="NDT80" evidence="2">
    <location>
        <begin position="451"/>
        <end position="684"/>
    </location>
</feature>
<evidence type="ECO:0000313" key="5">
    <source>
        <dbReference type="EMBL" id="AWU77676.1"/>
    </source>
</evidence>
<dbReference type="Pfam" id="PF05224">
    <property type="entry name" value="NDT80_PhoG"/>
    <property type="match status" value="1"/>
</dbReference>
<feature type="compositionally biased region" description="Low complexity" evidence="3">
    <location>
        <begin position="341"/>
        <end position="368"/>
    </location>
</feature>